<dbReference type="Gene3D" id="2.40.320.10">
    <property type="entry name" value="Hypothetical Protein Pfu-838710-001"/>
    <property type="match status" value="1"/>
</dbReference>
<sequence length="159" mass="18331">MENKEIEFGAKISNGQQIINLLSKRYGKPKIIKVQRLIYKTPNGKYFFKVSKESTAKGAMATFSLKEDLLSMGIDSGIKVSDEVDVPVDEIQLSKLEQILVFLRYQIASEFKKVRHEFLVERMSVVVDKYEDNDYFEVEGDSKEKINNFVKTLPIIEIK</sequence>
<name>A0A2H0DSZ3_9BACT</name>
<accession>A0A2H0DSZ3</accession>
<proteinExistence type="predicted"/>
<comment type="caution">
    <text evidence="1">The sequence shown here is derived from an EMBL/GenBank/DDBJ whole genome shotgun (WGS) entry which is preliminary data.</text>
</comment>
<evidence type="ECO:0000313" key="2">
    <source>
        <dbReference type="Proteomes" id="UP000231136"/>
    </source>
</evidence>
<protein>
    <recommendedName>
        <fullName evidence="3">CYTH domain-containing protein</fullName>
    </recommendedName>
</protein>
<organism evidence="1 2">
    <name type="scientific">Candidatus Collierbacteria bacterium CG22_combo_CG10-13_8_21_14_all_43_12</name>
    <dbReference type="NCBI Taxonomy" id="1974537"/>
    <lineage>
        <taxon>Bacteria</taxon>
        <taxon>Candidatus Collieribacteriota</taxon>
    </lineage>
</organism>
<dbReference type="Proteomes" id="UP000231136">
    <property type="component" value="Unassembled WGS sequence"/>
</dbReference>
<evidence type="ECO:0000313" key="1">
    <source>
        <dbReference type="EMBL" id="PIP85282.1"/>
    </source>
</evidence>
<evidence type="ECO:0008006" key="3">
    <source>
        <dbReference type="Google" id="ProtNLM"/>
    </source>
</evidence>
<dbReference type="InterPro" id="IPR033469">
    <property type="entry name" value="CYTH-like_dom_sf"/>
</dbReference>
<dbReference type="AlphaFoldDB" id="A0A2H0DSZ3"/>
<dbReference type="SUPFAM" id="SSF55154">
    <property type="entry name" value="CYTH-like phosphatases"/>
    <property type="match status" value="1"/>
</dbReference>
<reference evidence="1 2" key="1">
    <citation type="submission" date="2017-09" db="EMBL/GenBank/DDBJ databases">
        <title>Depth-based differentiation of microbial function through sediment-hosted aquifers and enrichment of novel symbionts in the deep terrestrial subsurface.</title>
        <authorList>
            <person name="Probst A.J."/>
            <person name="Ladd B."/>
            <person name="Jarett J.K."/>
            <person name="Geller-Mcgrath D.E."/>
            <person name="Sieber C.M."/>
            <person name="Emerson J.B."/>
            <person name="Anantharaman K."/>
            <person name="Thomas B.C."/>
            <person name="Malmstrom R."/>
            <person name="Stieglmeier M."/>
            <person name="Klingl A."/>
            <person name="Woyke T."/>
            <person name="Ryan C.M."/>
            <person name="Banfield J.F."/>
        </authorList>
    </citation>
    <scope>NUCLEOTIDE SEQUENCE [LARGE SCALE GENOMIC DNA]</scope>
    <source>
        <strain evidence="1">CG22_combo_CG10-13_8_21_14_all_43_12</strain>
    </source>
</reference>
<dbReference type="EMBL" id="PCTR01000142">
    <property type="protein sequence ID" value="PIP85282.1"/>
    <property type="molecule type" value="Genomic_DNA"/>
</dbReference>
<gene>
    <name evidence="1" type="ORF">COW83_04950</name>
</gene>